<sequence>MIRKSMDTNKNWAVCGGVRESNVAGLQLYAYPATEIPSQLSKNKGNNREIVRERQGDQISPAFSKDL</sequence>
<dbReference type="Proteomes" id="UP000092462">
    <property type="component" value="Unassembled WGS sequence"/>
</dbReference>
<feature type="compositionally biased region" description="Basic and acidic residues" evidence="1">
    <location>
        <begin position="46"/>
        <end position="56"/>
    </location>
</feature>
<evidence type="ECO:0000256" key="1">
    <source>
        <dbReference type="SAM" id="MobiDB-lite"/>
    </source>
</evidence>
<dbReference type="EMBL" id="AJVK01032195">
    <property type="status" value="NOT_ANNOTATED_CDS"/>
    <property type="molecule type" value="Genomic_DNA"/>
</dbReference>
<protein>
    <submittedName>
        <fullName evidence="2">Uncharacterized protein</fullName>
    </submittedName>
</protein>
<dbReference type="VEuPathDB" id="VectorBase:PPAI006044"/>
<dbReference type="AlphaFoldDB" id="A0A1B0DDS1"/>
<name>A0A1B0DDS1_PHLPP</name>
<feature type="region of interest" description="Disordered" evidence="1">
    <location>
        <begin position="38"/>
        <end position="67"/>
    </location>
</feature>
<reference evidence="2" key="1">
    <citation type="submission" date="2022-08" db="UniProtKB">
        <authorList>
            <consortium name="EnsemblMetazoa"/>
        </authorList>
    </citation>
    <scope>IDENTIFICATION</scope>
    <source>
        <strain evidence="2">Israel</strain>
    </source>
</reference>
<accession>A0A1B0DDS1</accession>
<evidence type="ECO:0000313" key="3">
    <source>
        <dbReference type="Proteomes" id="UP000092462"/>
    </source>
</evidence>
<dbReference type="EMBL" id="AJVK01032194">
    <property type="status" value="NOT_ANNOTATED_CDS"/>
    <property type="molecule type" value="Genomic_DNA"/>
</dbReference>
<dbReference type="EnsemblMetazoa" id="PPAI006044-RA">
    <property type="protein sequence ID" value="PPAI006044-PA"/>
    <property type="gene ID" value="PPAI006044"/>
</dbReference>
<proteinExistence type="predicted"/>
<evidence type="ECO:0000313" key="2">
    <source>
        <dbReference type="EnsemblMetazoa" id="PPAI006044-PA"/>
    </source>
</evidence>
<dbReference type="EMBL" id="AJVK01032193">
    <property type="status" value="NOT_ANNOTATED_CDS"/>
    <property type="molecule type" value="Genomic_DNA"/>
</dbReference>
<keyword evidence="3" id="KW-1185">Reference proteome</keyword>
<organism evidence="2 3">
    <name type="scientific">Phlebotomus papatasi</name>
    <name type="common">Sandfly</name>
    <dbReference type="NCBI Taxonomy" id="29031"/>
    <lineage>
        <taxon>Eukaryota</taxon>
        <taxon>Metazoa</taxon>
        <taxon>Ecdysozoa</taxon>
        <taxon>Arthropoda</taxon>
        <taxon>Hexapoda</taxon>
        <taxon>Insecta</taxon>
        <taxon>Pterygota</taxon>
        <taxon>Neoptera</taxon>
        <taxon>Endopterygota</taxon>
        <taxon>Diptera</taxon>
        <taxon>Nematocera</taxon>
        <taxon>Psychodoidea</taxon>
        <taxon>Psychodidae</taxon>
        <taxon>Phlebotomus</taxon>
        <taxon>Phlebotomus</taxon>
    </lineage>
</organism>